<reference evidence="1 2" key="1">
    <citation type="submission" date="2014-06" db="EMBL/GenBank/DDBJ databases">
        <title>Genetic determinant of reutericyclin biosynthesis of Lactobacillus reuteri.</title>
        <authorList>
            <person name="Lin X."/>
            <person name="Duar R."/>
            <person name="Walter J."/>
            <person name="Gaenzle M."/>
        </authorList>
    </citation>
    <scope>NUCLEOTIDE SEQUENCE [LARGE SCALE GENOMIC DNA]</scope>
    <source>
        <strain evidence="1 2">LTH2584</strain>
    </source>
</reference>
<dbReference type="Proteomes" id="UP000027731">
    <property type="component" value="Unassembled WGS sequence"/>
</dbReference>
<gene>
    <name evidence="1" type="ORF">LR3_08330</name>
</gene>
<dbReference type="Pfam" id="PF06356">
    <property type="entry name" value="DUF1064"/>
    <property type="match status" value="1"/>
</dbReference>
<evidence type="ECO:0000313" key="1">
    <source>
        <dbReference type="EMBL" id="KEK16070.1"/>
    </source>
</evidence>
<organism evidence="1 2">
    <name type="scientific">Limosilactobacillus reuteri</name>
    <name type="common">Lactobacillus reuteri</name>
    <dbReference type="NCBI Taxonomy" id="1598"/>
    <lineage>
        <taxon>Bacteria</taxon>
        <taxon>Bacillati</taxon>
        <taxon>Bacillota</taxon>
        <taxon>Bacilli</taxon>
        <taxon>Lactobacillales</taxon>
        <taxon>Lactobacillaceae</taxon>
        <taxon>Limosilactobacillus</taxon>
    </lineage>
</organism>
<dbReference type="InterPro" id="IPR009414">
    <property type="entry name" value="DUF1064"/>
</dbReference>
<proteinExistence type="predicted"/>
<evidence type="ECO:0008006" key="3">
    <source>
        <dbReference type="Google" id="ProtNLM"/>
    </source>
</evidence>
<name>A0A073JQQ0_LIMRT</name>
<dbReference type="EMBL" id="JOSX01000010">
    <property type="protein sequence ID" value="KEK16070.1"/>
    <property type="molecule type" value="Genomic_DNA"/>
</dbReference>
<comment type="caution">
    <text evidence="1">The sequence shown here is derived from an EMBL/GenBank/DDBJ whole genome shotgun (WGS) entry which is preliminary data.</text>
</comment>
<dbReference type="RefSeq" id="WP_035168314.1">
    <property type="nucleotide sequence ID" value="NZ_JAJGUN010000066.1"/>
</dbReference>
<dbReference type="PATRIC" id="fig|1598.90.peg.472"/>
<sequence>MSYIAKNKAGTWFGQKIEKDGYKFDSIKEYNFYENFVKPSGLKFEVHKGFKLHPIIELQNGDLRLRSSIYTPDFVLYNKDGGMKHVIDIKSGFTQFAIDSAAALRFKLFADKYKVPVEVIVPRVHDFRVKIMGTTKKFDPLIREDLTYDTSELVKEAFSNLKD</sequence>
<accession>A0A073JQQ0</accession>
<dbReference type="AlphaFoldDB" id="A0A073JQQ0"/>
<evidence type="ECO:0000313" key="2">
    <source>
        <dbReference type="Proteomes" id="UP000027731"/>
    </source>
</evidence>
<protein>
    <recommendedName>
        <fullName evidence="3">DUF1064 domain-containing protein</fullName>
    </recommendedName>
</protein>